<keyword evidence="3" id="KW-0328">Glycosyltransferase</keyword>
<dbReference type="PANTHER" id="PTHR45947:SF3">
    <property type="entry name" value="SULFOQUINOVOSYL TRANSFERASE SQD2"/>
    <property type="match status" value="1"/>
</dbReference>
<dbReference type="Pfam" id="PF00534">
    <property type="entry name" value="Glycos_transf_1"/>
    <property type="match status" value="1"/>
</dbReference>
<comment type="caution">
    <text evidence="3">The sequence shown here is derived from an EMBL/GenBank/DDBJ whole genome shotgun (WGS) entry which is preliminary data.</text>
</comment>
<evidence type="ECO:0000313" key="4">
    <source>
        <dbReference type="Proteomes" id="UP000838100"/>
    </source>
</evidence>
<dbReference type="RefSeq" id="WP_237445998.1">
    <property type="nucleotide sequence ID" value="NZ_CAKLPX010000007.1"/>
</dbReference>
<dbReference type="Proteomes" id="UP000838100">
    <property type="component" value="Unassembled WGS sequence"/>
</dbReference>
<dbReference type="Pfam" id="PF13579">
    <property type="entry name" value="Glyco_trans_4_4"/>
    <property type="match status" value="1"/>
</dbReference>
<dbReference type="EC" id="2.4.1.250" evidence="3"/>
<organism evidence="3 4">
    <name type="scientific">Sinobacterium norvegicum</name>
    <dbReference type="NCBI Taxonomy" id="1641715"/>
    <lineage>
        <taxon>Bacteria</taxon>
        <taxon>Pseudomonadati</taxon>
        <taxon>Pseudomonadota</taxon>
        <taxon>Gammaproteobacteria</taxon>
        <taxon>Cellvibrionales</taxon>
        <taxon>Spongiibacteraceae</taxon>
        <taxon>Sinobacterium</taxon>
    </lineage>
</organism>
<accession>A0ABM9AJA9</accession>
<dbReference type="InterPro" id="IPR001296">
    <property type="entry name" value="Glyco_trans_1"/>
</dbReference>
<name>A0ABM9AJA9_9GAMM</name>
<proteinExistence type="predicted"/>
<feature type="domain" description="Glycosyl transferase family 1" evidence="1">
    <location>
        <begin position="214"/>
        <end position="381"/>
    </location>
</feature>
<dbReference type="SUPFAM" id="SSF53756">
    <property type="entry name" value="UDP-Glycosyltransferase/glycogen phosphorylase"/>
    <property type="match status" value="1"/>
</dbReference>
<keyword evidence="4" id="KW-1185">Reference proteome</keyword>
<protein>
    <submittedName>
        <fullName evidence="3">D-inositol-3-phosphate glycosyltransferase</fullName>
        <ecNumber evidence="3">2.4.1.250</ecNumber>
    </submittedName>
</protein>
<gene>
    <name evidence="3" type="primary">mshA_4</name>
    <name evidence="3" type="ORF">SIN8267_03464</name>
</gene>
<reference evidence="3" key="1">
    <citation type="submission" date="2021-12" db="EMBL/GenBank/DDBJ databases">
        <authorList>
            <person name="Rodrigo-Torres L."/>
            <person name="Arahal R. D."/>
            <person name="Lucena T."/>
        </authorList>
    </citation>
    <scope>NUCLEOTIDE SEQUENCE</scope>
    <source>
        <strain evidence="3">CECT 8267</strain>
    </source>
</reference>
<dbReference type="GO" id="GO:0102710">
    <property type="term" value="F:D-inositol-3-phosphate glycosyltransferase activity"/>
    <property type="evidence" value="ECO:0007669"/>
    <property type="project" value="UniProtKB-EC"/>
</dbReference>
<evidence type="ECO:0000313" key="3">
    <source>
        <dbReference type="EMBL" id="CAH0993316.1"/>
    </source>
</evidence>
<keyword evidence="3" id="KW-0808">Transferase</keyword>
<evidence type="ECO:0000259" key="1">
    <source>
        <dbReference type="Pfam" id="PF00534"/>
    </source>
</evidence>
<dbReference type="Gene3D" id="3.40.50.2000">
    <property type="entry name" value="Glycogen Phosphorylase B"/>
    <property type="match status" value="2"/>
</dbReference>
<dbReference type="EMBL" id="CAKLPX010000007">
    <property type="protein sequence ID" value="CAH0993316.1"/>
    <property type="molecule type" value="Genomic_DNA"/>
</dbReference>
<dbReference type="InterPro" id="IPR028098">
    <property type="entry name" value="Glyco_trans_4-like_N"/>
</dbReference>
<dbReference type="CDD" id="cd03794">
    <property type="entry name" value="GT4_WbuB-like"/>
    <property type="match status" value="1"/>
</dbReference>
<evidence type="ECO:0000259" key="2">
    <source>
        <dbReference type="Pfam" id="PF13579"/>
    </source>
</evidence>
<dbReference type="PANTHER" id="PTHR45947">
    <property type="entry name" value="SULFOQUINOVOSYL TRANSFERASE SQD2"/>
    <property type="match status" value="1"/>
</dbReference>
<dbReference type="InterPro" id="IPR050194">
    <property type="entry name" value="Glycosyltransferase_grp1"/>
</dbReference>
<feature type="domain" description="Glycosyltransferase subfamily 4-like N-terminal" evidence="2">
    <location>
        <begin position="17"/>
        <end position="200"/>
    </location>
</feature>
<sequence>MKILFLSHYFTPEVNAPATRTFEHCRRWVELGHDVTVVSCVPHHPMGKAYQGYSNKLFYKESIAGIKVIRVKTYITANEGFLKRTLNYVLYMLAAIICSLFTGKADVVVSTTPQFFNGLAGYFVSRIKRAPWVLEIRDLWPESIVAVGAVKNNFVIAVLEWIERFVYKKSDRIISVTDSFVSHIKNVSGRDDGIHVIRNGVDLNMFTPIPKNEAFSKKYGLLDKFVVSYVGTHGMAHGLDTILDAAKLLSERKDIAILMVGDGSERSRLDDKIKNERISNIVMLGQQPKEMMPKIWSVSDVSLVVLRRLDLFKSVIPSKIFESMAMEKPIILGVEGEVEKIIDSAGSGISIPPEDASALAQAIIRLADDHNLYRECSNNGRVCVERDFDRLVLADNIAVMLAELIRCEGYVEA</sequence>